<dbReference type="Proteomes" id="UP000245959">
    <property type="component" value="Unassembled WGS sequence"/>
</dbReference>
<evidence type="ECO:0000313" key="7">
    <source>
        <dbReference type="EMBL" id="NMD87398.1"/>
    </source>
</evidence>
<gene>
    <name evidence="8" type="ORF">C8D82_12330</name>
    <name evidence="7" type="ORF">HF882_12465</name>
</gene>
<dbReference type="PANTHER" id="PTHR46796:SF13">
    <property type="entry name" value="HTH-TYPE TRANSCRIPTIONAL ACTIVATOR RHAS"/>
    <property type="match status" value="1"/>
</dbReference>
<dbReference type="InterPro" id="IPR018062">
    <property type="entry name" value="HTH_AraC-typ_CS"/>
</dbReference>
<dbReference type="InterPro" id="IPR003313">
    <property type="entry name" value="AraC-bd"/>
</dbReference>
<evidence type="ECO:0000256" key="4">
    <source>
        <dbReference type="ARBA" id="ARBA00023159"/>
    </source>
</evidence>
<dbReference type="SUPFAM" id="SSF46689">
    <property type="entry name" value="Homeodomain-like"/>
    <property type="match status" value="2"/>
</dbReference>
<name>A0A2U1ARR5_9BACT</name>
<dbReference type="SMART" id="SM00342">
    <property type="entry name" value="HTH_ARAC"/>
    <property type="match status" value="1"/>
</dbReference>
<feature type="domain" description="HTH araC/xylS-type" evidence="6">
    <location>
        <begin position="197"/>
        <end position="295"/>
    </location>
</feature>
<evidence type="ECO:0000259" key="6">
    <source>
        <dbReference type="PROSITE" id="PS01124"/>
    </source>
</evidence>
<dbReference type="InterPro" id="IPR020449">
    <property type="entry name" value="Tscrpt_reg_AraC-type_HTH"/>
</dbReference>
<dbReference type="InterPro" id="IPR037923">
    <property type="entry name" value="HTH-like"/>
</dbReference>
<dbReference type="SUPFAM" id="SSF51215">
    <property type="entry name" value="Regulatory protein AraC"/>
    <property type="match status" value="1"/>
</dbReference>
<dbReference type="GO" id="GO:0043565">
    <property type="term" value="F:sequence-specific DNA binding"/>
    <property type="evidence" value="ECO:0007669"/>
    <property type="project" value="InterPro"/>
</dbReference>
<dbReference type="Gene3D" id="1.10.10.60">
    <property type="entry name" value="Homeodomain-like"/>
    <property type="match status" value="1"/>
</dbReference>
<keyword evidence="3" id="KW-0238">DNA-binding</keyword>
<dbReference type="Gene3D" id="2.60.120.10">
    <property type="entry name" value="Jelly Rolls"/>
    <property type="match status" value="1"/>
</dbReference>
<comment type="caution">
    <text evidence="8">The sequence shown here is derived from an EMBL/GenBank/DDBJ whole genome shotgun (WGS) entry which is preliminary data.</text>
</comment>
<dbReference type="PROSITE" id="PS01124">
    <property type="entry name" value="HTH_ARAC_FAMILY_2"/>
    <property type="match status" value="1"/>
</dbReference>
<dbReference type="GO" id="GO:0003700">
    <property type="term" value="F:DNA-binding transcription factor activity"/>
    <property type="evidence" value="ECO:0007669"/>
    <property type="project" value="InterPro"/>
</dbReference>
<dbReference type="Proteomes" id="UP000576225">
    <property type="component" value="Unassembled WGS sequence"/>
</dbReference>
<organism evidence="8 9">
    <name type="scientific">Victivallis vadensis</name>
    <dbReference type="NCBI Taxonomy" id="172901"/>
    <lineage>
        <taxon>Bacteria</taxon>
        <taxon>Pseudomonadati</taxon>
        <taxon>Lentisphaerota</taxon>
        <taxon>Lentisphaeria</taxon>
        <taxon>Victivallales</taxon>
        <taxon>Victivallaceae</taxon>
        <taxon>Victivallis</taxon>
    </lineage>
</organism>
<dbReference type="RefSeq" id="WP_133245209.1">
    <property type="nucleotide sequence ID" value="NZ_CAJKCJ010000024.1"/>
</dbReference>
<reference evidence="8 9" key="1">
    <citation type="submission" date="2018-04" db="EMBL/GenBank/DDBJ databases">
        <title>Genomic Encyclopedia of Type Strains, Phase IV (KMG-IV): sequencing the most valuable type-strain genomes for metagenomic binning, comparative biology and taxonomic classification.</title>
        <authorList>
            <person name="Goeker M."/>
        </authorList>
    </citation>
    <scope>NUCLEOTIDE SEQUENCE [LARGE SCALE GENOMIC DNA]</scope>
    <source>
        <strain evidence="8 9">DSM 14823</strain>
    </source>
</reference>
<protein>
    <submittedName>
        <fullName evidence="8">AraC family transcriptional regulator</fullName>
    </submittedName>
</protein>
<evidence type="ECO:0000256" key="3">
    <source>
        <dbReference type="ARBA" id="ARBA00023125"/>
    </source>
</evidence>
<evidence type="ECO:0000256" key="1">
    <source>
        <dbReference type="ARBA" id="ARBA00022490"/>
    </source>
</evidence>
<evidence type="ECO:0000313" key="9">
    <source>
        <dbReference type="Proteomes" id="UP000245959"/>
    </source>
</evidence>
<dbReference type="PRINTS" id="PR00032">
    <property type="entry name" value="HTHARAC"/>
</dbReference>
<keyword evidence="2" id="KW-0805">Transcription regulation</keyword>
<dbReference type="Pfam" id="PF12833">
    <property type="entry name" value="HTH_18"/>
    <property type="match status" value="1"/>
</dbReference>
<keyword evidence="4" id="KW-0010">Activator</keyword>
<accession>A0A2U1ARR5</accession>
<dbReference type="GeneID" id="78297463"/>
<reference evidence="7 10" key="2">
    <citation type="submission" date="2020-04" db="EMBL/GenBank/DDBJ databases">
        <authorList>
            <person name="Hitch T.C.A."/>
            <person name="Wylensek D."/>
            <person name="Clavel T."/>
        </authorList>
    </citation>
    <scope>NUCLEOTIDE SEQUENCE [LARGE SCALE GENOMIC DNA]</scope>
    <source>
        <strain evidence="7 10">COR2-253-APC-1A</strain>
    </source>
</reference>
<dbReference type="AlphaFoldDB" id="A0A2U1ARR5"/>
<sequence length="315" mass="36127">MDFPGKTRKRASSIYCLKLKGYSGGYHATALKSVHFMNDWEKELSHTQYHKHNFYELAVVLRGAGTHLTDSQKLPLRPGSVFLLHPGESHAYEYSEPLTLMNFMFDSQILRPYRKSLSGLAGYPLLFCPAEERRELCVDSATLAELDILLHAMAMESRQRSAGAELLLISHLLNLLVLVLRKSCSYVERERFNSDIGIAVAFMRRNYQEEISLPKLARLANLSESSFFRKFREEMKTSPMQWLLNLRIRKAMEFLIRSDMNIGEIAAATGFSDSLYFSRQFRRQVGVSPKNYRSQAHGPRQIIHGLQTLEEIGDI</sequence>
<evidence type="ECO:0000256" key="5">
    <source>
        <dbReference type="ARBA" id="ARBA00023163"/>
    </source>
</evidence>
<keyword evidence="5" id="KW-0804">Transcription</keyword>
<keyword evidence="1" id="KW-0963">Cytoplasm</keyword>
<dbReference type="Pfam" id="PF02311">
    <property type="entry name" value="AraC_binding"/>
    <property type="match status" value="1"/>
</dbReference>
<proteinExistence type="predicted"/>
<evidence type="ECO:0000313" key="8">
    <source>
        <dbReference type="EMBL" id="PVY38977.1"/>
    </source>
</evidence>
<evidence type="ECO:0000256" key="2">
    <source>
        <dbReference type="ARBA" id="ARBA00023015"/>
    </source>
</evidence>
<keyword evidence="9" id="KW-1185">Reference proteome</keyword>
<dbReference type="InterPro" id="IPR009057">
    <property type="entry name" value="Homeodomain-like_sf"/>
</dbReference>
<dbReference type="EMBL" id="QEKH01000023">
    <property type="protein sequence ID" value="PVY38977.1"/>
    <property type="molecule type" value="Genomic_DNA"/>
</dbReference>
<dbReference type="PANTHER" id="PTHR46796">
    <property type="entry name" value="HTH-TYPE TRANSCRIPTIONAL ACTIVATOR RHAS-RELATED"/>
    <property type="match status" value="1"/>
</dbReference>
<dbReference type="InterPro" id="IPR014710">
    <property type="entry name" value="RmlC-like_jellyroll"/>
</dbReference>
<evidence type="ECO:0000313" key="10">
    <source>
        <dbReference type="Proteomes" id="UP000576225"/>
    </source>
</evidence>
<dbReference type="InterPro" id="IPR018060">
    <property type="entry name" value="HTH_AraC"/>
</dbReference>
<dbReference type="EMBL" id="JABAEW010000023">
    <property type="protein sequence ID" value="NMD87398.1"/>
    <property type="molecule type" value="Genomic_DNA"/>
</dbReference>
<dbReference type="PROSITE" id="PS00041">
    <property type="entry name" value="HTH_ARAC_FAMILY_1"/>
    <property type="match status" value="1"/>
</dbReference>
<dbReference type="InterPro" id="IPR050204">
    <property type="entry name" value="AraC_XylS_family_regulators"/>
</dbReference>